<accession>A0A1E3L298</accession>
<dbReference type="Proteomes" id="UP000094578">
    <property type="component" value="Unassembled WGS sequence"/>
</dbReference>
<dbReference type="InterPro" id="IPR051081">
    <property type="entry name" value="HTH_MetalResp_TranReg"/>
</dbReference>
<dbReference type="Gene3D" id="1.10.10.10">
    <property type="entry name" value="Winged helix-like DNA-binding domain superfamily/Winged helix DNA-binding domain"/>
    <property type="match status" value="1"/>
</dbReference>
<dbReference type="PANTHER" id="PTHR33154">
    <property type="entry name" value="TRANSCRIPTIONAL REGULATOR, ARSR FAMILY"/>
    <property type="match status" value="1"/>
</dbReference>
<dbReference type="SMART" id="SM00418">
    <property type="entry name" value="HTH_ARSR"/>
    <property type="match status" value="1"/>
</dbReference>
<dbReference type="PROSITE" id="PS50987">
    <property type="entry name" value="HTH_ARSR_2"/>
    <property type="match status" value="1"/>
</dbReference>
<dbReference type="EMBL" id="MDER01000045">
    <property type="protein sequence ID" value="ODP27866.1"/>
    <property type="molecule type" value="Genomic_DNA"/>
</dbReference>
<dbReference type="AlphaFoldDB" id="A0A1E3L298"/>
<dbReference type="InterPro" id="IPR011991">
    <property type="entry name" value="ArsR-like_HTH"/>
</dbReference>
<dbReference type="InterPro" id="IPR001845">
    <property type="entry name" value="HTH_ArsR_DNA-bd_dom"/>
</dbReference>
<dbReference type="Pfam" id="PF01022">
    <property type="entry name" value="HTH_5"/>
    <property type="match status" value="1"/>
</dbReference>
<dbReference type="NCBIfam" id="NF033788">
    <property type="entry name" value="HTH_metalloreg"/>
    <property type="match status" value="1"/>
</dbReference>
<keyword evidence="6" id="KW-1185">Reference proteome</keyword>
<dbReference type="CDD" id="cd00090">
    <property type="entry name" value="HTH_ARSR"/>
    <property type="match status" value="1"/>
</dbReference>
<sequence>MENNYCADTNISIDTRTKFIRGFSDKTRLQILDCLLEEEKTVSQIVNAIQGNQSNISQHLSCLKGCGIITGRQEGKYVYYQLANAKIKLLLAMFDEALVEVESKVACCEQNEVLIPAQGGAEHGE</sequence>
<organism evidence="5 6">
    <name type="scientific">Paenibacillus nuruki</name>
    <dbReference type="NCBI Taxonomy" id="1886670"/>
    <lineage>
        <taxon>Bacteria</taxon>
        <taxon>Bacillati</taxon>
        <taxon>Bacillota</taxon>
        <taxon>Bacilli</taxon>
        <taxon>Bacillales</taxon>
        <taxon>Paenibacillaceae</taxon>
        <taxon>Paenibacillus</taxon>
    </lineage>
</organism>
<gene>
    <name evidence="5" type="ORF">PTI45_02685</name>
</gene>
<name>A0A1E3L298_9BACL</name>
<dbReference type="SUPFAM" id="SSF46785">
    <property type="entry name" value="Winged helix' DNA-binding domain"/>
    <property type="match status" value="1"/>
</dbReference>
<evidence type="ECO:0000313" key="6">
    <source>
        <dbReference type="Proteomes" id="UP000094578"/>
    </source>
</evidence>
<keyword evidence="1" id="KW-0805">Transcription regulation</keyword>
<dbReference type="InterPro" id="IPR036390">
    <property type="entry name" value="WH_DNA-bd_sf"/>
</dbReference>
<dbReference type="GO" id="GO:0003700">
    <property type="term" value="F:DNA-binding transcription factor activity"/>
    <property type="evidence" value="ECO:0007669"/>
    <property type="project" value="InterPro"/>
</dbReference>
<feature type="domain" description="HTH arsR-type" evidence="4">
    <location>
        <begin position="8"/>
        <end position="102"/>
    </location>
</feature>
<proteinExistence type="predicted"/>
<dbReference type="GO" id="GO:0003677">
    <property type="term" value="F:DNA binding"/>
    <property type="evidence" value="ECO:0007669"/>
    <property type="project" value="UniProtKB-KW"/>
</dbReference>
<protein>
    <submittedName>
        <fullName evidence="5">HTH-type transcriptional repressor AseR</fullName>
    </submittedName>
</protein>
<dbReference type="STRING" id="1886670.PTI45_02685"/>
<dbReference type="PANTHER" id="PTHR33154:SF36">
    <property type="entry name" value="TRANSCRIPTIONAL REGULATOR"/>
    <property type="match status" value="1"/>
</dbReference>
<evidence type="ECO:0000256" key="1">
    <source>
        <dbReference type="ARBA" id="ARBA00023015"/>
    </source>
</evidence>
<dbReference type="InterPro" id="IPR036388">
    <property type="entry name" value="WH-like_DNA-bd_sf"/>
</dbReference>
<comment type="caution">
    <text evidence="5">The sequence shown here is derived from an EMBL/GenBank/DDBJ whole genome shotgun (WGS) entry which is preliminary data.</text>
</comment>
<evidence type="ECO:0000259" key="4">
    <source>
        <dbReference type="PROSITE" id="PS50987"/>
    </source>
</evidence>
<dbReference type="PATRIC" id="fig|1886670.3.peg.2730"/>
<keyword evidence="2" id="KW-0238">DNA-binding</keyword>
<evidence type="ECO:0000256" key="2">
    <source>
        <dbReference type="ARBA" id="ARBA00023125"/>
    </source>
</evidence>
<dbReference type="RefSeq" id="WP_069328098.1">
    <property type="nucleotide sequence ID" value="NZ_MDER01000045.1"/>
</dbReference>
<evidence type="ECO:0000313" key="5">
    <source>
        <dbReference type="EMBL" id="ODP27866.1"/>
    </source>
</evidence>
<dbReference type="PRINTS" id="PR00778">
    <property type="entry name" value="HTHARSR"/>
</dbReference>
<evidence type="ECO:0000256" key="3">
    <source>
        <dbReference type="ARBA" id="ARBA00023163"/>
    </source>
</evidence>
<keyword evidence="3" id="KW-0804">Transcription</keyword>
<reference evidence="5 6" key="1">
    <citation type="submission" date="2016-08" db="EMBL/GenBank/DDBJ databases">
        <title>Genome sequencing of Paenibacillus sp. TI45-13ar, isolated from Korean traditional nuruk.</title>
        <authorList>
            <person name="Kim S.-J."/>
        </authorList>
    </citation>
    <scope>NUCLEOTIDE SEQUENCE [LARGE SCALE GENOMIC DNA]</scope>
    <source>
        <strain evidence="5 6">TI45-13ar</strain>
    </source>
</reference>